<accession>A0ACC0P9W6</accession>
<sequence length="213" mass="24508">MVRKIQMLPLALEFLQVVLRTNFVFFYFEGLYYHISKRAAGIRYLFIGKQVNQRPRTRLSKNDHWSIKTIFLVFYILLPEKDLNVKSETLPLLAILSPLARDSPSISNPNELAASWPCPKGKMEFKDVMKRKEKVTDMNENMDTEETIHPNVKVVSLVTGKWKENRLMQQAESANVCFALAIANTQQPHLVVMFFAELATANRNTGGGWVQIY</sequence>
<gene>
    <name evidence="1" type="ORF">RHMOL_Rhmol03G0039400</name>
</gene>
<name>A0ACC0P9W6_RHOML</name>
<protein>
    <submittedName>
        <fullName evidence="1">Uncharacterized protein</fullName>
    </submittedName>
</protein>
<dbReference type="EMBL" id="CM046390">
    <property type="protein sequence ID" value="KAI8562473.1"/>
    <property type="molecule type" value="Genomic_DNA"/>
</dbReference>
<keyword evidence="2" id="KW-1185">Reference proteome</keyword>
<reference evidence="1" key="1">
    <citation type="submission" date="2022-02" db="EMBL/GenBank/DDBJ databases">
        <title>Plant Genome Project.</title>
        <authorList>
            <person name="Zhang R.-G."/>
        </authorList>
    </citation>
    <scope>NUCLEOTIDE SEQUENCE</scope>
    <source>
        <strain evidence="1">AT1</strain>
    </source>
</reference>
<dbReference type="Proteomes" id="UP001062846">
    <property type="component" value="Chromosome 3"/>
</dbReference>
<proteinExistence type="predicted"/>
<evidence type="ECO:0000313" key="1">
    <source>
        <dbReference type="EMBL" id="KAI8562473.1"/>
    </source>
</evidence>
<organism evidence="1 2">
    <name type="scientific">Rhododendron molle</name>
    <name type="common">Chinese azalea</name>
    <name type="synonym">Azalea mollis</name>
    <dbReference type="NCBI Taxonomy" id="49168"/>
    <lineage>
        <taxon>Eukaryota</taxon>
        <taxon>Viridiplantae</taxon>
        <taxon>Streptophyta</taxon>
        <taxon>Embryophyta</taxon>
        <taxon>Tracheophyta</taxon>
        <taxon>Spermatophyta</taxon>
        <taxon>Magnoliopsida</taxon>
        <taxon>eudicotyledons</taxon>
        <taxon>Gunneridae</taxon>
        <taxon>Pentapetalae</taxon>
        <taxon>asterids</taxon>
        <taxon>Ericales</taxon>
        <taxon>Ericaceae</taxon>
        <taxon>Ericoideae</taxon>
        <taxon>Rhodoreae</taxon>
        <taxon>Rhododendron</taxon>
    </lineage>
</organism>
<comment type="caution">
    <text evidence="1">The sequence shown here is derived from an EMBL/GenBank/DDBJ whole genome shotgun (WGS) entry which is preliminary data.</text>
</comment>
<evidence type="ECO:0000313" key="2">
    <source>
        <dbReference type="Proteomes" id="UP001062846"/>
    </source>
</evidence>